<organism evidence="2 3">
    <name type="scientific">Planotetraspora thailandica</name>
    <dbReference type="NCBI Taxonomy" id="487172"/>
    <lineage>
        <taxon>Bacteria</taxon>
        <taxon>Bacillati</taxon>
        <taxon>Actinomycetota</taxon>
        <taxon>Actinomycetes</taxon>
        <taxon>Streptosporangiales</taxon>
        <taxon>Streptosporangiaceae</taxon>
        <taxon>Planotetraspora</taxon>
    </lineage>
</organism>
<feature type="region of interest" description="Disordered" evidence="1">
    <location>
        <begin position="324"/>
        <end position="379"/>
    </location>
</feature>
<name>A0A8J3Y1Q5_9ACTN</name>
<dbReference type="RefSeq" id="WP_203949316.1">
    <property type="nucleotide sequence ID" value="NZ_BOOR01000081.1"/>
</dbReference>
<evidence type="ECO:0000256" key="1">
    <source>
        <dbReference type="SAM" id="MobiDB-lite"/>
    </source>
</evidence>
<proteinExistence type="predicted"/>
<keyword evidence="3" id="KW-1185">Reference proteome</keyword>
<sequence>MGRSKQTINRKTKGVKKPTPTADRKATSTTIKKPTAADVKTVVDTDTDSGSDVSSSESSEDETKTTVSASRTATAKRKREQPDLAARPAKAPRTTKNSGRPTLRDLRDTIGSGFIDLNTTGTAVTTTRTAPAFTVQRRDDLPAGATVQLYPQIVAKNGQISGLSFGRLRTPSPFGSRMGDHTGAWATIVDRVHARMHGLSLADAVTTLRTLQGEAQEWMTSGDPDSIGMRLFNTLDDEEADHRRPYLEHYAFVVEETLQQIESGNQPELTPARIGKAIAHHLAYLNFLPYATVLPDTDRGSHGSGEGAARAAILKIELAEESKLQRDERIAAETPEERKKRLEEEAAEDKRLRDEEDAKAEGESAQQTEKRHKEEAEQKKAEEQMILDDAYEGLWDTFAFEAAQRGAGVQFAVAPEAVRVERGKIRLAVQLADELQPILDPYIIPLVPGGKRSAVAPSHGKPIEDVRMELEAIAQEADGVAGEDLGYPAVHDLADEVAQTARLAKDLAHLVSAKESDGFKEAKRKLTAKGAEAAKVLAALSVPNDQALADSSLILGSLLYEHQKTMAESYPNAVKQTDFLTGDPEEALITKLEESLTESVTGVEPDKVQELLEKVREYYPEFGDVPEPAKDSRWVIHAKTEDLVVTIDDRNKLAIQGRAPAPYGISGMGSHSTAWATETAAVEKLYATHKRTGIAAALQKEVARDLKSELLTKLDCAIPSDQLVGGQLNDIFNYAVDVYLAEGPEGAEDAIRSFLCFRNSLPFATVNDGSRDGHNERKTAKKATSNFDEEALQYAADQKGTEFEPIRLAKTIESLEIAAESLTLALAEVTPDSKKPAQPGPVPKNWFTIAEIKKAVDDSVKRLSDRAVLLKANKAKADWLSSQATSTTATIMAVREKEHRRVIRQAN</sequence>
<feature type="compositionally biased region" description="Low complexity" evidence="1">
    <location>
        <begin position="38"/>
        <end position="57"/>
    </location>
</feature>
<dbReference type="Proteomes" id="UP000605992">
    <property type="component" value="Unassembled WGS sequence"/>
</dbReference>
<accession>A0A8J3Y1Q5</accession>
<evidence type="ECO:0000313" key="3">
    <source>
        <dbReference type="Proteomes" id="UP000605992"/>
    </source>
</evidence>
<evidence type="ECO:0000313" key="2">
    <source>
        <dbReference type="EMBL" id="GII59255.1"/>
    </source>
</evidence>
<feature type="region of interest" description="Disordered" evidence="1">
    <location>
        <begin position="1"/>
        <end position="107"/>
    </location>
</feature>
<dbReference type="EMBL" id="BOOR01000081">
    <property type="protein sequence ID" value="GII59255.1"/>
    <property type="molecule type" value="Genomic_DNA"/>
</dbReference>
<dbReference type="AlphaFoldDB" id="A0A8J3Y1Q5"/>
<protein>
    <submittedName>
        <fullName evidence="2">Uncharacterized protein</fullName>
    </submittedName>
</protein>
<comment type="caution">
    <text evidence="2">The sequence shown here is derived from an EMBL/GenBank/DDBJ whole genome shotgun (WGS) entry which is preliminary data.</text>
</comment>
<reference evidence="2" key="1">
    <citation type="submission" date="2021-01" db="EMBL/GenBank/DDBJ databases">
        <title>Whole genome shotgun sequence of Planotetraspora thailandica NBRC 104271.</title>
        <authorList>
            <person name="Komaki H."/>
            <person name="Tamura T."/>
        </authorList>
    </citation>
    <scope>NUCLEOTIDE SEQUENCE</scope>
    <source>
        <strain evidence="2">NBRC 104271</strain>
    </source>
</reference>
<gene>
    <name evidence="2" type="ORF">Pth03_76440</name>
</gene>